<organism evidence="3 4">
    <name type="scientific">Candidatus Polarisedimenticola svalbardensis</name>
    <dbReference type="NCBI Taxonomy" id="2886004"/>
    <lineage>
        <taxon>Bacteria</taxon>
        <taxon>Pseudomonadati</taxon>
        <taxon>Acidobacteriota</taxon>
        <taxon>Candidatus Polarisedimenticolia</taxon>
        <taxon>Candidatus Polarisedimenticolales</taxon>
        <taxon>Candidatus Polarisedimenticolaceae</taxon>
        <taxon>Candidatus Polarisedimenticola</taxon>
    </lineage>
</organism>
<dbReference type="PROSITE" id="PS50156">
    <property type="entry name" value="SSD"/>
    <property type="match status" value="1"/>
</dbReference>
<feature type="transmembrane region" description="Helical" evidence="1">
    <location>
        <begin position="833"/>
        <end position="854"/>
    </location>
</feature>
<dbReference type="Pfam" id="PF00873">
    <property type="entry name" value="ACR_tran"/>
    <property type="match status" value="1"/>
</dbReference>
<dbReference type="AlphaFoldDB" id="A0A8J6XXJ2"/>
<dbReference type="SUPFAM" id="SSF82866">
    <property type="entry name" value="Multidrug efflux transporter AcrB transmembrane domain"/>
    <property type="match status" value="2"/>
</dbReference>
<dbReference type="Gene3D" id="1.20.1640.10">
    <property type="entry name" value="Multidrug efflux transporter AcrB transmembrane domain"/>
    <property type="match status" value="2"/>
</dbReference>
<sequence>VANIQLDGMEEKEILIELDRRKVAASGLNIYQLAQDLGGDNFTMSSGTVLEGANKLALRSIARYDSVDALRQRMVGPSVRLGDIATIRYEEEEKDYRARAMSEPAFALVVMKEGDANATEVCRKLVAQVERMKSDPRLSGFESIVLFNQGAVIEESLATMLQSGMIGGIIAGMVLFLFLRRFRMTLIVSLSIPLSLLIGLTVMFFAGETLNFLTLLGLMLCVGLLVDNSVVVAENIFRLHRGGADRRDACIHGAGEVALAITMSTLTTIVVFLPVSLVEGPGQFFLTRLAIPVCVSLAASLLVALVFIPLCVYLTLPAAAAARTAAEPGRGTVLFLRFHERLNGIMRRIYDGVFGRLNRNYNRMLAFFLARRLDLVISLLVVFVITAALPMKEVKVVESQDEEAGGFSLYVEMPPGSTLEEAETWFLGAEQTIEGMQEELGLEGWFLSHDEEGGELHGWFDNPHSVKITAREATERVKEELHVIPGMEVFTGQESETEDENSIATYPVMLYGEDIDILEETAQNLEKMFLQIDGVLGLQRRSDPPPNELGLVVDRELAQRYQVNPQVVAGVVGYALRGADLPKYYDDGKEIPVRIRFQEEDRENLSNLENFMVPTQTGGAMPLSAVTDATFLPARNRIFRLDKRALRRITLELEDGTEEETTARLASLSSRIDLPEGVTLGANVTRISFNDDVGAMFFAALLSVVFIYLLMGFLFESFILPLSIILTIPLSIIGVYWMHFAAGKDLDMLGIVGIVLLIGVVVNNGIVLIDYVNRLRAGGMSRTEALAQATDRRFRPIMMTAITTIGGMIPLALAGSGGGDDGLSYTSFSMTLIGGMTTATLLTLLVVPVFYTFFDDAREVLAETMKRSLGKGVRLKSDPVFVDCHPQQAAKVALPETD</sequence>
<evidence type="ECO:0000313" key="3">
    <source>
        <dbReference type="EMBL" id="MBD3867000.1"/>
    </source>
</evidence>
<dbReference type="Gene3D" id="3.30.70.1320">
    <property type="entry name" value="Multidrug efflux transporter AcrB pore domain like"/>
    <property type="match status" value="1"/>
</dbReference>
<dbReference type="Gene3D" id="3.30.70.1430">
    <property type="entry name" value="Multidrug efflux transporter AcrB pore domain"/>
    <property type="match status" value="1"/>
</dbReference>
<name>A0A8J6XXJ2_9BACT</name>
<dbReference type="Proteomes" id="UP000648239">
    <property type="component" value="Unassembled WGS sequence"/>
</dbReference>
<dbReference type="SUPFAM" id="SSF82714">
    <property type="entry name" value="Multidrug efflux transporter AcrB TolC docking domain, DN and DC subdomains"/>
    <property type="match status" value="2"/>
</dbReference>
<feature type="domain" description="SSD" evidence="2">
    <location>
        <begin position="190"/>
        <end position="314"/>
    </location>
</feature>
<feature type="transmembrane region" description="Helical" evidence="1">
    <location>
        <begin position="186"/>
        <end position="206"/>
    </location>
</feature>
<dbReference type="PANTHER" id="PTHR32063">
    <property type="match status" value="1"/>
</dbReference>
<feature type="transmembrane region" description="Helical" evidence="1">
    <location>
        <begin position="718"/>
        <end position="737"/>
    </location>
</feature>
<dbReference type="GO" id="GO:0005886">
    <property type="term" value="C:plasma membrane"/>
    <property type="evidence" value="ECO:0007669"/>
    <property type="project" value="TreeGrafter"/>
</dbReference>
<evidence type="ECO:0000313" key="4">
    <source>
        <dbReference type="Proteomes" id="UP000648239"/>
    </source>
</evidence>
<dbReference type="InterPro" id="IPR027463">
    <property type="entry name" value="AcrB_DN_DC_subdom"/>
</dbReference>
<dbReference type="Gene3D" id="3.30.70.1440">
    <property type="entry name" value="Multidrug efflux transporter AcrB pore domain"/>
    <property type="match status" value="1"/>
</dbReference>
<feature type="transmembrane region" description="Helical" evidence="1">
    <location>
        <begin position="693"/>
        <end position="711"/>
    </location>
</feature>
<feature type="non-terminal residue" evidence="3">
    <location>
        <position position="1"/>
    </location>
</feature>
<evidence type="ECO:0000256" key="1">
    <source>
        <dbReference type="SAM" id="Phobius"/>
    </source>
</evidence>
<gene>
    <name evidence="3" type="ORF">IFK94_02655</name>
</gene>
<feature type="transmembrane region" description="Helical" evidence="1">
    <location>
        <begin position="289"/>
        <end position="316"/>
    </location>
</feature>
<feature type="transmembrane region" description="Helical" evidence="1">
    <location>
        <begin position="212"/>
        <end position="237"/>
    </location>
</feature>
<feature type="transmembrane region" description="Helical" evidence="1">
    <location>
        <begin position="794"/>
        <end position="813"/>
    </location>
</feature>
<evidence type="ECO:0000259" key="2">
    <source>
        <dbReference type="PROSITE" id="PS50156"/>
    </source>
</evidence>
<comment type="caution">
    <text evidence="3">The sequence shown here is derived from an EMBL/GenBank/DDBJ whole genome shotgun (WGS) entry which is preliminary data.</text>
</comment>
<dbReference type="InterPro" id="IPR001036">
    <property type="entry name" value="Acrflvin-R"/>
</dbReference>
<feature type="transmembrane region" description="Helical" evidence="1">
    <location>
        <begin position="373"/>
        <end position="391"/>
    </location>
</feature>
<reference evidence="3 4" key="1">
    <citation type="submission" date="2020-08" db="EMBL/GenBank/DDBJ databases">
        <title>Acidobacteriota in marine sediments use diverse sulfur dissimilation pathways.</title>
        <authorList>
            <person name="Wasmund K."/>
        </authorList>
    </citation>
    <scope>NUCLEOTIDE SEQUENCE [LARGE SCALE GENOMIC DNA]</scope>
    <source>
        <strain evidence="3">MAG AM4</strain>
    </source>
</reference>
<feature type="transmembrane region" description="Helical" evidence="1">
    <location>
        <begin position="749"/>
        <end position="773"/>
    </location>
</feature>
<dbReference type="GO" id="GO:0042910">
    <property type="term" value="F:xenobiotic transmembrane transporter activity"/>
    <property type="evidence" value="ECO:0007669"/>
    <property type="project" value="TreeGrafter"/>
</dbReference>
<dbReference type="EMBL" id="JACXWD010000004">
    <property type="protein sequence ID" value="MBD3867000.1"/>
    <property type="molecule type" value="Genomic_DNA"/>
</dbReference>
<dbReference type="InterPro" id="IPR000731">
    <property type="entry name" value="SSD"/>
</dbReference>
<accession>A0A8J6XXJ2</accession>
<dbReference type="PANTHER" id="PTHR32063:SF73">
    <property type="entry name" value="RND SUPERFAMILY EFFLUX PUMP PERMEASE COMPONENT 1"/>
    <property type="match status" value="1"/>
</dbReference>
<dbReference type="PRINTS" id="PR00702">
    <property type="entry name" value="ACRIFLAVINRP"/>
</dbReference>
<feature type="transmembrane region" description="Helical" evidence="1">
    <location>
        <begin position="157"/>
        <end position="179"/>
    </location>
</feature>
<keyword evidence="1" id="KW-0812">Transmembrane</keyword>
<protein>
    <submittedName>
        <fullName evidence="3">Efflux RND transporter permease subunit</fullName>
    </submittedName>
</protein>
<feature type="transmembrane region" description="Helical" evidence="1">
    <location>
        <begin position="257"/>
        <end position="277"/>
    </location>
</feature>
<keyword evidence="1" id="KW-0472">Membrane</keyword>
<dbReference type="Gene3D" id="3.30.2090.10">
    <property type="entry name" value="Multidrug efflux transporter AcrB TolC docking domain, DN and DC subdomains"/>
    <property type="match status" value="2"/>
</dbReference>
<proteinExistence type="predicted"/>
<keyword evidence="1" id="KW-1133">Transmembrane helix</keyword>